<keyword evidence="3 5" id="KW-1133">Transmembrane helix</keyword>
<dbReference type="RefSeq" id="WP_128622243.1">
    <property type="nucleotide sequence ID" value="NZ_JAAVJF010000002.1"/>
</dbReference>
<protein>
    <recommendedName>
        <fullName evidence="5">Probable membrane transporter protein</fullName>
    </recommendedName>
</protein>
<keyword evidence="5" id="KW-1003">Cell membrane</keyword>
<dbReference type="PANTHER" id="PTHR43701">
    <property type="entry name" value="MEMBRANE TRANSPORTER PROTEIN MJ0441-RELATED"/>
    <property type="match status" value="1"/>
</dbReference>
<evidence type="ECO:0000256" key="5">
    <source>
        <dbReference type="RuleBase" id="RU363041"/>
    </source>
</evidence>
<name>A0A7L4PBH6_9CREN</name>
<dbReference type="PANTHER" id="PTHR43701:SF2">
    <property type="entry name" value="MEMBRANE TRANSPORTER PROTEIN YJNA-RELATED"/>
    <property type="match status" value="1"/>
</dbReference>
<evidence type="ECO:0000313" key="6">
    <source>
        <dbReference type="EMBL" id="NYR15470.1"/>
    </source>
</evidence>
<dbReference type="Proteomes" id="UP000554766">
    <property type="component" value="Unassembled WGS sequence"/>
</dbReference>
<feature type="transmembrane region" description="Helical" evidence="5">
    <location>
        <begin position="137"/>
        <end position="155"/>
    </location>
</feature>
<proteinExistence type="inferred from homology"/>
<keyword evidence="2 5" id="KW-0812">Transmembrane</keyword>
<comment type="similarity">
    <text evidence="5">Belongs to the 4-toluene sulfonate uptake permease (TSUP) (TC 2.A.102) family.</text>
</comment>
<evidence type="ECO:0000256" key="1">
    <source>
        <dbReference type="ARBA" id="ARBA00004141"/>
    </source>
</evidence>
<keyword evidence="4 5" id="KW-0472">Membrane</keyword>
<comment type="subcellular location">
    <subcellularLocation>
        <location evidence="5">Cell membrane</location>
        <topology evidence="5">Multi-pass membrane protein</topology>
    </subcellularLocation>
    <subcellularLocation>
        <location evidence="1">Membrane</location>
        <topology evidence="1">Multi-pass membrane protein</topology>
    </subcellularLocation>
</comment>
<feature type="transmembrane region" description="Helical" evidence="5">
    <location>
        <begin position="49"/>
        <end position="74"/>
    </location>
</feature>
<sequence>MAYRRIDHPPYREDSLAKRLGLCGGYHDVVLTTRVYYCVQHIAPTALSIFLIGLMGGMFGLGGGWAVVPALNLIGKVPLRAAVGISLVVLAPSSAAALAIYVNSKALPIVLVSSIVPGVILGANFGARLGAKAKIRVIRLSVLGVMSVAALQLIIRGLAEL</sequence>
<organism evidence="6 7">
    <name type="scientific">Pyrobaculum arsenaticum</name>
    <dbReference type="NCBI Taxonomy" id="121277"/>
    <lineage>
        <taxon>Archaea</taxon>
        <taxon>Thermoproteota</taxon>
        <taxon>Thermoprotei</taxon>
        <taxon>Thermoproteales</taxon>
        <taxon>Thermoproteaceae</taxon>
        <taxon>Pyrobaculum</taxon>
    </lineage>
</organism>
<dbReference type="Pfam" id="PF01925">
    <property type="entry name" value="TauE"/>
    <property type="match status" value="1"/>
</dbReference>
<dbReference type="GeneID" id="79570936"/>
<reference evidence="6 7" key="1">
    <citation type="journal article" date="2020" name="Nat. Commun.">
        <title>The structures of two archaeal type IV pili illuminate evolutionary relationships.</title>
        <authorList>
            <person name="Wang F."/>
            <person name="Baquero D.P."/>
            <person name="Su Z."/>
            <person name="Beltran L.C."/>
            <person name="Prangishvili D."/>
            <person name="Krupovic M."/>
            <person name="Egelman E.H."/>
        </authorList>
    </citation>
    <scope>NUCLEOTIDE SEQUENCE [LARGE SCALE GENOMIC DNA]</scope>
    <source>
        <strain evidence="6 7">2GA</strain>
    </source>
</reference>
<gene>
    <name evidence="6" type="ORF">HC235_05825</name>
</gene>
<evidence type="ECO:0000256" key="2">
    <source>
        <dbReference type="ARBA" id="ARBA00022692"/>
    </source>
</evidence>
<evidence type="ECO:0000313" key="7">
    <source>
        <dbReference type="Proteomes" id="UP000554766"/>
    </source>
</evidence>
<feature type="transmembrane region" description="Helical" evidence="5">
    <location>
        <begin position="81"/>
        <end position="101"/>
    </location>
</feature>
<dbReference type="GO" id="GO:0005886">
    <property type="term" value="C:plasma membrane"/>
    <property type="evidence" value="ECO:0007669"/>
    <property type="project" value="UniProtKB-SubCell"/>
</dbReference>
<keyword evidence="7" id="KW-1185">Reference proteome</keyword>
<dbReference type="InterPro" id="IPR051598">
    <property type="entry name" value="TSUP/Inactive_protease-like"/>
</dbReference>
<comment type="caution">
    <text evidence="6">The sequence shown here is derived from an EMBL/GenBank/DDBJ whole genome shotgun (WGS) entry which is preliminary data.</text>
</comment>
<dbReference type="AlphaFoldDB" id="A0A7L4PBH6"/>
<dbReference type="EMBL" id="JAAVJF010000002">
    <property type="protein sequence ID" value="NYR15470.1"/>
    <property type="molecule type" value="Genomic_DNA"/>
</dbReference>
<evidence type="ECO:0000256" key="4">
    <source>
        <dbReference type="ARBA" id="ARBA00023136"/>
    </source>
</evidence>
<accession>A0A7L4PBH6</accession>
<dbReference type="InterPro" id="IPR002781">
    <property type="entry name" value="TM_pro_TauE-like"/>
</dbReference>
<evidence type="ECO:0000256" key="3">
    <source>
        <dbReference type="ARBA" id="ARBA00022989"/>
    </source>
</evidence>
<feature type="transmembrane region" description="Helical" evidence="5">
    <location>
        <begin position="107"/>
        <end position="125"/>
    </location>
</feature>